<dbReference type="InterPro" id="IPR005484">
    <property type="entry name" value="Ribosomal_uL18_bac/plant/anim"/>
</dbReference>
<dbReference type="SUPFAM" id="SSF53137">
    <property type="entry name" value="Translational machinery components"/>
    <property type="match status" value="1"/>
</dbReference>
<evidence type="ECO:0000256" key="4">
    <source>
        <dbReference type="ARBA" id="ARBA00022980"/>
    </source>
</evidence>
<evidence type="ECO:0000256" key="5">
    <source>
        <dbReference type="ARBA" id="ARBA00023274"/>
    </source>
</evidence>
<dbReference type="AlphaFoldDB" id="K1XVT0"/>
<keyword evidence="4 7" id="KW-0689">Ribosomal protein</keyword>
<dbReference type="FunFam" id="3.30.420.100:FF:000001">
    <property type="entry name" value="50S ribosomal protein L18"/>
    <property type="match status" value="1"/>
</dbReference>
<sequence>MLEKVMKRKRRQVRVRSTIIGTATKPRLAVFRSNTSIYAQMIDDAAAATLCAASDMKIKGGTKQECATKVGEELAKKALALGITTCVFDRGGFLYAGRVKRLAEGARSGGLQF</sequence>
<keyword evidence="5 7" id="KW-0687">Ribonucleoprotein</keyword>
<comment type="similarity">
    <text evidence="1 7">Belongs to the universal ribosomal protein uL18 family.</text>
</comment>
<evidence type="ECO:0000256" key="1">
    <source>
        <dbReference type="ARBA" id="ARBA00007116"/>
    </source>
</evidence>
<dbReference type="Gene3D" id="3.30.420.100">
    <property type="match status" value="1"/>
</dbReference>
<gene>
    <name evidence="7" type="primary">rplR</name>
    <name evidence="8" type="ORF">ACD_78C00437G0002</name>
</gene>
<dbReference type="NCBIfam" id="TIGR00060">
    <property type="entry name" value="L18_bact"/>
    <property type="match status" value="1"/>
</dbReference>
<dbReference type="Pfam" id="PF00861">
    <property type="entry name" value="Ribosomal_L18p"/>
    <property type="match status" value="1"/>
</dbReference>
<accession>K1XVT0</accession>
<dbReference type="GO" id="GO:0003735">
    <property type="term" value="F:structural constituent of ribosome"/>
    <property type="evidence" value="ECO:0007669"/>
    <property type="project" value="InterPro"/>
</dbReference>
<dbReference type="EMBL" id="AMFJ01034437">
    <property type="protein sequence ID" value="EKD29357.1"/>
    <property type="molecule type" value="Genomic_DNA"/>
</dbReference>
<evidence type="ECO:0000256" key="3">
    <source>
        <dbReference type="ARBA" id="ARBA00022884"/>
    </source>
</evidence>
<keyword evidence="2 7" id="KW-0699">rRNA-binding</keyword>
<proteinExistence type="inferred from homology"/>
<comment type="function">
    <text evidence="7">This is one of the proteins that bind and probably mediate the attachment of the 5S RNA into the large ribosomal subunit, where it forms part of the central protuberance.</text>
</comment>
<dbReference type="GO" id="GO:0008097">
    <property type="term" value="F:5S rRNA binding"/>
    <property type="evidence" value="ECO:0007669"/>
    <property type="project" value="TreeGrafter"/>
</dbReference>
<keyword evidence="3 7" id="KW-0694">RNA-binding</keyword>
<comment type="subunit">
    <text evidence="7">Part of the 50S ribosomal subunit; part of the 5S rRNA/L5/L18/L25 subcomplex. Contacts the 5S and 23S rRNAs.</text>
</comment>
<dbReference type="GO" id="GO:0005840">
    <property type="term" value="C:ribosome"/>
    <property type="evidence" value="ECO:0007669"/>
    <property type="project" value="UniProtKB-KW"/>
</dbReference>
<dbReference type="InterPro" id="IPR004389">
    <property type="entry name" value="Ribosomal_uL18_bac-type"/>
</dbReference>
<evidence type="ECO:0000256" key="6">
    <source>
        <dbReference type="ARBA" id="ARBA00035197"/>
    </source>
</evidence>
<dbReference type="GO" id="GO:1990904">
    <property type="term" value="C:ribonucleoprotein complex"/>
    <property type="evidence" value="ECO:0007669"/>
    <property type="project" value="UniProtKB-KW"/>
</dbReference>
<dbReference type="GO" id="GO:0005737">
    <property type="term" value="C:cytoplasm"/>
    <property type="evidence" value="ECO:0007669"/>
    <property type="project" value="UniProtKB-ARBA"/>
</dbReference>
<dbReference type="PANTHER" id="PTHR12899:SF3">
    <property type="entry name" value="LARGE RIBOSOMAL SUBUNIT PROTEIN UL18M"/>
    <property type="match status" value="1"/>
</dbReference>
<evidence type="ECO:0000313" key="8">
    <source>
        <dbReference type="EMBL" id="EKD29357.1"/>
    </source>
</evidence>
<protein>
    <recommendedName>
        <fullName evidence="6 7">Large ribosomal subunit protein uL18</fullName>
    </recommendedName>
</protein>
<dbReference type="CDD" id="cd00432">
    <property type="entry name" value="Ribosomal_L18_L5e"/>
    <property type="match status" value="1"/>
</dbReference>
<reference evidence="8" key="1">
    <citation type="journal article" date="2012" name="Science">
        <title>Fermentation, hydrogen, and sulfur metabolism in multiple uncultivated bacterial phyla.</title>
        <authorList>
            <person name="Wrighton K.C."/>
            <person name="Thomas B.C."/>
            <person name="Sharon I."/>
            <person name="Miller C.S."/>
            <person name="Castelle C.J."/>
            <person name="VerBerkmoes N.C."/>
            <person name="Wilkins M.J."/>
            <person name="Hettich R.L."/>
            <person name="Lipton M.S."/>
            <person name="Williams K.H."/>
            <person name="Long P.E."/>
            <person name="Banfield J.F."/>
        </authorList>
    </citation>
    <scope>NUCLEOTIDE SEQUENCE [LARGE SCALE GENOMIC DNA]</scope>
</reference>
<dbReference type="PANTHER" id="PTHR12899">
    <property type="entry name" value="39S RIBOSOMAL PROTEIN L18, MITOCHONDRIAL"/>
    <property type="match status" value="1"/>
</dbReference>
<evidence type="ECO:0000256" key="7">
    <source>
        <dbReference type="HAMAP-Rule" id="MF_01337"/>
    </source>
</evidence>
<dbReference type="InterPro" id="IPR057268">
    <property type="entry name" value="Ribosomal_L18"/>
</dbReference>
<dbReference type="GO" id="GO:0006412">
    <property type="term" value="P:translation"/>
    <property type="evidence" value="ECO:0007669"/>
    <property type="project" value="UniProtKB-UniRule"/>
</dbReference>
<dbReference type="HAMAP" id="MF_01337_B">
    <property type="entry name" value="Ribosomal_uL18_B"/>
    <property type="match status" value="1"/>
</dbReference>
<organism evidence="8">
    <name type="scientific">uncultured bacterium</name>
    <name type="common">gcode 4</name>
    <dbReference type="NCBI Taxonomy" id="1234023"/>
    <lineage>
        <taxon>Bacteria</taxon>
        <taxon>environmental samples</taxon>
    </lineage>
</organism>
<comment type="caution">
    <text evidence="8">The sequence shown here is derived from an EMBL/GenBank/DDBJ whole genome shotgun (WGS) entry which is preliminary data.</text>
</comment>
<evidence type="ECO:0000256" key="2">
    <source>
        <dbReference type="ARBA" id="ARBA00022730"/>
    </source>
</evidence>
<name>K1XVT0_9BACT</name>